<protein>
    <recommendedName>
        <fullName evidence="2">BRCT domain-containing protein</fullName>
    </recommendedName>
</protein>
<keyword evidence="4" id="KW-1185">Reference proteome</keyword>
<dbReference type="HOGENOM" id="CLU_054245_0_0_1"/>
<dbReference type="SUPFAM" id="SSF52113">
    <property type="entry name" value="BRCT domain"/>
    <property type="match status" value="1"/>
</dbReference>
<dbReference type="EMBL" id="KN847500">
    <property type="protein sequence ID" value="KIW10165.1"/>
    <property type="molecule type" value="Genomic_DNA"/>
</dbReference>
<feature type="region of interest" description="Disordered" evidence="1">
    <location>
        <begin position="1"/>
        <end position="193"/>
    </location>
</feature>
<feature type="compositionally biased region" description="Basic and acidic residues" evidence="1">
    <location>
        <begin position="77"/>
        <end position="86"/>
    </location>
</feature>
<evidence type="ECO:0000313" key="3">
    <source>
        <dbReference type="EMBL" id="KIW10165.1"/>
    </source>
</evidence>
<evidence type="ECO:0000313" key="4">
    <source>
        <dbReference type="Proteomes" id="UP000053328"/>
    </source>
</evidence>
<dbReference type="VEuPathDB" id="FungiDB:PV08_11126"/>
<dbReference type="InterPro" id="IPR001357">
    <property type="entry name" value="BRCT_dom"/>
</dbReference>
<proteinExistence type="predicted"/>
<dbReference type="InterPro" id="IPR036420">
    <property type="entry name" value="BRCT_dom_sf"/>
</dbReference>
<evidence type="ECO:0000256" key="1">
    <source>
        <dbReference type="SAM" id="MobiDB-lite"/>
    </source>
</evidence>
<reference evidence="3 4" key="1">
    <citation type="submission" date="2015-01" db="EMBL/GenBank/DDBJ databases">
        <title>The Genome Sequence of Exophiala spinifera CBS89968.</title>
        <authorList>
            <consortium name="The Broad Institute Genomics Platform"/>
            <person name="Cuomo C."/>
            <person name="de Hoog S."/>
            <person name="Gorbushina A."/>
            <person name="Stielow B."/>
            <person name="Teixiera M."/>
            <person name="Abouelleil A."/>
            <person name="Chapman S.B."/>
            <person name="Priest M."/>
            <person name="Young S.K."/>
            <person name="Wortman J."/>
            <person name="Nusbaum C."/>
            <person name="Birren B."/>
        </authorList>
    </citation>
    <scope>NUCLEOTIDE SEQUENCE [LARGE SCALE GENOMIC DNA]</scope>
    <source>
        <strain evidence="3 4">CBS 89968</strain>
    </source>
</reference>
<evidence type="ECO:0000259" key="2">
    <source>
        <dbReference type="PROSITE" id="PS50172"/>
    </source>
</evidence>
<dbReference type="Pfam" id="PF16589">
    <property type="entry name" value="BRCT_2"/>
    <property type="match status" value="1"/>
</dbReference>
<dbReference type="Gene3D" id="3.40.50.10190">
    <property type="entry name" value="BRCT domain"/>
    <property type="match status" value="1"/>
</dbReference>
<dbReference type="PROSITE" id="PS50172">
    <property type="entry name" value="BRCT"/>
    <property type="match status" value="1"/>
</dbReference>
<dbReference type="GeneID" id="27338209"/>
<gene>
    <name evidence="3" type="ORF">PV08_11126</name>
</gene>
<accession>A0A0D2AUI6</accession>
<sequence>MGGSRPNLPSAPQPTRVYFDPFNSSSTGHQRAENRLSGSTSWRDSRSYKLGHQFRDSSGRGGEQHLSDLVGAGSENFGKDGRKENGDWEPGAPGLRERGWQDIRGLLGDSRKRRNKSIEDDIGQEDGPVPQPKRPRTPKPHGNCEKPCRNLEDSTIDDHHHADDDDDDGVRNDAPRPTAAKRISRGKSEESSLVQTPQIFRNLNMYLNGSTAPLVSDHKLKQIFSRHGGNTSIALGRRTVTHVIIGADCGGGLAAGKIQKEATLVGGKGIKYVTAQWVLDSVEKGIRQPEARYAPKNLEGKIGGSGQGSVRNMFLKRGAK</sequence>
<dbReference type="SMART" id="SM00292">
    <property type="entry name" value="BRCT"/>
    <property type="match status" value="1"/>
</dbReference>
<dbReference type="OrthoDB" id="427711at2759"/>
<feature type="domain" description="BRCT" evidence="2">
    <location>
        <begin position="195"/>
        <end position="295"/>
    </location>
</feature>
<feature type="compositionally biased region" description="Basic and acidic residues" evidence="1">
    <location>
        <begin position="142"/>
        <end position="174"/>
    </location>
</feature>
<name>A0A0D2AUI6_9EURO</name>
<dbReference type="Proteomes" id="UP000053328">
    <property type="component" value="Unassembled WGS sequence"/>
</dbReference>
<dbReference type="RefSeq" id="XP_016230381.1">
    <property type="nucleotide sequence ID" value="XM_016385437.1"/>
</dbReference>
<organism evidence="3 4">
    <name type="scientific">Exophiala spinifera</name>
    <dbReference type="NCBI Taxonomy" id="91928"/>
    <lineage>
        <taxon>Eukaryota</taxon>
        <taxon>Fungi</taxon>
        <taxon>Dikarya</taxon>
        <taxon>Ascomycota</taxon>
        <taxon>Pezizomycotina</taxon>
        <taxon>Eurotiomycetes</taxon>
        <taxon>Chaetothyriomycetidae</taxon>
        <taxon>Chaetothyriales</taxon>
        <taxon>Herpotrichiellaceae</taxon>
        <taxon>Exophiala</taxon>
    </lineage>
</organism>
<dbReference type="AlphaFoldDB" id="A0A0D2AUI6"/>
<feature type="compositionally biased region" description="Basic and acidic residues" evidence="1">
    <location>
        <begin position="43"/>
        <end position="66"/>
    </location>
</feature>